<dbReference type="InterPro" id="IPR003830">
    <property type="entry name" value="ComA_synth"/>
</dbReference>
<dbReference type="SUPFAM" id="SSF102110">
    <property type="entry name" value="(2r)-phospho-3-sulfolactate synthase ComA"/>
    <property type="match status" value="1"/>
</dbReference>
<dbReference type="PANTHER" id="PTHR48413:SF1">
    <property type="entry name" value="PROTEIN HEAT-STRESS-ASSOCIATED 32"/>
    <property type="match status" value="1"/>
</dbReference>
<evidence type="ECO:0008006" key="3">
    <source>
        <dbReference type="Google" id="ProtNLM"/>
    </source>
</evidence>
<evidence type="ECO:0000256" key="1">
    <source>
        <dbReference type="ARBA" id="ARBA00010424"/>
    </source>
</evidence>
<accession>X1VA55</accession>
<dbReference type="Gene3D" id="3.20.20.70">
    <property type="entry name" value="Aldolase class I"/>
    <property type="match status" value="1"/>
</dbReference>
<dbReference type="AlphaFoldDB" id="X1VA55"/>
<dbReference type="InterPro" id="IPR013785">
    <property type="entry name" value="Aldolase_TIM"/>
</dbReference>
<sequence>YSHKKRKEKPREFGLTVIIETKLGLKLQKDFLDLMADYIDLAKIATGVAALIEDQTLRKKIDLYHKNNILAFPGGQFLEYVIAKNKVREYFSDVIKAGFKLVEVSDNLIDISPDKKCSFIKMATQEYGLKVLGETGSKKVSSDIKLLIKDIKNCLECGVWKVMFEAAELFENGKFKSNIIKAISQDIDIKNIIFELPGSWIPKITISDIHSLQVWLIENLGSDVNIANVDPFEVLGLEVERMNLFNI</sequence>
<proteinExistence type="inferred from homology"/>
<comment type="similarity">
    <text evidence="1">Belongs to the phosphosulfolactate synthase family.</text>
</comment>
<gene>
    <name evidence="2" type="ORF">S12H4_30340</name>
</gene>
<organism evidence="2">
    <name type="scientific">marine sediment metagenome</name>
    <dbReference type="NCBI Taxonomy" id="412755"/>
    <lineage>
        <taxon>unclassified sequences</taxon>
        <taxon>metagenomes</taxon>
        <taxon>ecological metagenomes</taxon>
    </lineage>
</organism>
<dbReference type="EMBL" id="BARW01017590">
    <property type="protein sequence ID" value="GAJ02505.1"/>
    <property type="molecule type" value="Genomic_DNA"/>
</dbReference>
<reference evidence="2" key="1">
    <citation type="journal article" date="2014" name="Front. Microbiol.">
        <title>High frequency of phylogenetically diverse reductive dehalogenase-homologous genes in deep subseafloor sedimentary metagenomes.</title>
        <authorList>
            <person name="Kawai M."/>
            <person name="Futagami T."/>
            <person name="Toyoda A."/>
            <person name="Takaki Y."/>
            <person name="Nishi S."/>
            <person name="Hori S."/>
            <person name="Arai W."/>
            <person name="Tsubouchi T."/>
            <person name="Morono Y."/>
            <person name="Uchiyama I."/>
            <person name="Ito T."/>
            <person name="Fujiyama A."/>
            <person name="Inagaki F."/>
            <person name="Takami H."/>
        </authorList>
    </citation>
    <scope>NUCLEOTIDE SEQUENCE</scope>
    <source>
        <strain evidence="2">Expedition CK06-06</strain>
    </source>
</reference>
<dbReference type="PANTHER" id="PTHR48413">
    <property type="match status" value="1"/>
</dbReference>
<feature type="non-terminal residue" evidence="2">
    <location>
        <position position="1"/>
    </location>
</feature>
<evidence type="ECO:0000313" key="2">
    <source>
        <dbReference type="EMBL" id="GAJ02505.1"/>
    </source>
</evidence>
<dbReference type="InterPro" id="IPR036112">
    <property type="entry name" value="ComA_synth_sf"/>
</dbReference>
<dbReference type="Pfam" id="PF02679">
    <property type="entry name" value="ComA"/>
    <property type="match status" value="1"/>
</dbReference>
<protein>
    <recommendedName>
        <fullName evidence="3">Phosphosulfolactate synthase</fullName>
    </recommendedName>
</protein>
<comment type="caution">
    <text evidence="2">The sequence shown here is derived from an EMBL/GenBank/DDBJ whole genome shotgun (WGS) entry which is preliminary data.</text>
</comment>
<name>X1VA55_9ZZZZ</name>